<dbReference type="GO" id="GO:0016757">
    <property type="term" value="F:glycosyltransferase activity"/>
    <property type="evidence" value="ECO:0007669"/>
    <property type="project" value="InterPro"/>
</dbReference>
<dbReference type="Proteomes" id="UP000243446">
    <property type="component" value="Unassembled WGS sequence"/>
</dbReference>
<organism evidence="3 4">
    <name type="scientific">Acinetobacter pseudolwoffii</name>
    <dbReference type="NCBI Taxonomy" id="2053287"/>
    <lineage>
        <taxon>Bacteria</taxon>
        <taxon>Pseudomonadati</taxon>
        <taxon>Pseudomonadota</taxon>
        <taxon>Gammaproteobacteria</taxon>
        <taxon>Moraxellales</taxon>
        <taxon>Moraxellaceae</taxon>
        <taxon>Acinetobacter</taxon>
    </lineage>
</organism>
<dbReference type="InterPro" id="IPR028098">
    <property type="entry name" value="Glyco_trans_4-like_N"/>
</dbReference>
<dbReference type="PANTHER" id="PTHR12526:SF638">
    <property type="entry name" value="SPORE COAT PROTEIN SA"/>
    <property type="match status" value="1"/>
</dbReference>
<dbReference type="EMBL" id="PHRG01000009">
    <property type="protein sequence ID" value="PJO74489.1"/>
    <property type="molecule type" value="Genomic_DNA"/>
</dbReference>
<accession>A0A2H9YPB0</accession>
<evidence type="ECO:0000259" key="1">
    <source>
        <dbReference type="Pfam" id="PF00534"/>
    </source>
</evidence>
<keyword evidence="3" id="KW-0808">Transferase</keyword>
<feature type="domain" description="Glycosyltransferase subfamily 4-like N-terminal" evidence="2">
    <location>
        <begin position="28"/>
        <end position="177"/>
    </location>
</feature>
<dbReference type="CDD" id="cd03808">
    <property type="entry name" value="GT4_CapM-like"/>
    <property type="match status" value="1"/>
</dbReference>
<reference evidence="3 4" key="1">
    <citation type="submission" date="2017-11" db="EMBL/GenBank/DDBJ databases">
        <title>Revising the taxonomy of the Acinetobacter lwoffii group: the description of Acinetobacter pseudolwoffii sp. nov. and emended description of Acinetobacter lwoffii.</title>
        <authorList>
            <person name="Nemec A."/>
            <person name="Radolfova-Krizova L."/>
        </authorList>
    </citation>
    <scope>NUCLEOTIDE SEQUENCE [LARGE SCALE GENOMIC DNA]</scope>
    <source>
        <strain evidence="3 4">ANC 5044</strain>
    </source>
</reference>
<dbReference type="Pfam" id="PF13439">
    <property type="entry name" value="Glyco_transf_4"/>
    <property type="match status" value="1"/>
</dbReference>
<dbReference type="PANTHER" id="PTHR12526">
    <property type="entry name" value="GLYCOSYLTRANSFERASE"/>
    <property type="match status" value="1"/>
</dbReference>
<dbReference type="GeneID" id="97178193"/>
<dbReference type="AlphaFoldDB" id="A0A2H9YPB0"/>
<evidence type="ECO:0000259" key="2">
    <source>
        <dbReference type="Pfam" id="PF13439"/>
    </source>
</evidence>
<sequence>MITKKIAIIGSTAYNLYNFRKDFIFACLEHGHQVYAFVSEYDDQWLDIIKNLGVIPITYQLSRGGLNPLSDLRSTYQLTHKIKEIQPDIVFSYSTKPVIYATLAAYKMKVPYIYGMIEGLGSPFTIHKYGQSFKAKLIRFIQVSLYRLAFPYLDKIIFLNHDDPKDLVHRYNLPHKKNAIEVLGPIGLNLQDFGYKKWDDQKEISFIFIARLIAEKGIFEYLEAAKIIKKKYPEVSFKIIGCLDSENPTGLKQAEIDRLIEMGIIEYDGFVKDVAQRISNSTVFVLPSYYREGVPRSTQEAMAIGRPVITTDVPGCNETVVDGVTGFLIPKWDVAALVKKMIYFIEHPEQVNKMGYQGFLYAKKNFNADLINYRLLQILGINKF</sequence>
<protein>
    <submittedName>
        <fullName evidence="3">Glycosyltransferase family 1 protein</fullName>
    </submittedName>
</protein>
<dbReference type="InterPro" id="IPR001296">
    <property type="entry name" value="Glyco_trans_1"/>
</dbReference>
<name>A0A2H9YPB0_9GAMM</name>
<dbReference type="RefSeq" id="WP_100535465.1">
    <property type="nucleotide sequence ID" value="NZ_JBHRWM010000027.1"/>
</dbReference>
<dbReference type="SUPFAM" id="SSF53756">
    <property type="entry name" value="UDP-Glycosyltransferase/glycogen phosphorylase"/>
    <property type="match status" value="1"/>
</dbReference>
<feature type="domain" description="Glycosyl transferase family 1" evidence="1">
    <location>
        <begin position="201"/>
        <end position="358"/>
    </location>
</feature>
<dbReference type="Pfam" id="PF00534">
    <property type="entry name" value="Glycos_transf_1"/>
    <property type="match status" value="1"/>
</dbReference>
<comment type="caution">
    <text evidence="3">The sequence shown here is derived from an EMBL/GenBank/DDBJ whole genome shotgun (WGS) entry which is preliminary data.</text>
</comment>
<evidence type="ECO:0000313" key="3">
    <source>
        <dbReference type="EMBL" id="PJO74489.1"/>
    </source>
</evidence>
<dbReference type="Gene3D" id="3.40.50.2000">
    <property type="entry name" value="Glycogen Phosphorylase B"/>
    <property type="match status" value="2"/>
</dbReference>
<proteinExistence type="predicted"/>
<dbReference type="GO" id="GO:1901135">
    <property type="term" value="P:carbohydrate derivative metabolic process"/>
    <property type="evidence" value="ECO:0007669"/>
    <property type="project" value="UniProtKB-ARBA"/>
</dbReference>
<gene>
    <name evidence="3" type="ORF">CWI32_12835</name>
</gene>
<evidence type="ECO:0000313" key="4">
    <source>
        <dbReference type="Proteomes" id="UP000243446"/>
    </source>
</evidence>